<accession>X1HXN5</accession>
<dbReference type="EMBL" id="BARU01019210">
    <property type="protein sequence ID" value="GAH50038.1"/>
    <property type="molecule type" value="Genomic_DNA"/>
</dbReference>
<dbReference type="Pfam" id="PF25137">
    <property type="entry name" value="ADH_Fe_C"/>
    <property type="match status" value="1"/>
</dbReference>
<dbReference type="PANTHER" id="PTHR43633">
    <property type="entry name" value="ALCOHOL DEHYDROGENASE YQHD"/>
    <property type="match status" value="1"/>
</dbReference>
<dbReference type="Gene3D" id="1.20.1090.10">
    <property type="entry name" value="Dehydroquinate synthase-like - alpha domain"/>
    <property type="match status" value="1"/>
</dbReference>
<dbReference type="AlphaFoldDB" id="X1HXN5"/>
<name>X1HXN5_9ZZZZ</name>
<proteinExistence type="predicted"/>
<reference evidence="2" key="1">
    <citation type="journal article" date="2014" name="Front. Microbiol.">
        <title>High frequency of phylogenetically diverse reductive dehalogenase-homologous genes in deep subseafloor sedimentary metagenomes.</title>
        <authorList>
            <person name="Kawai M."/>
            <person name="Futagami T."/>
            <person name="Toyoda A."/>
            <person name="Takaki Y."/>
            <person name="Nishi S."/>
            <person name="Hori S."/>
            <person name="Arai W."/>
            <person name="Tsubouchi T."/>
            <person name="Morono Y."/>
            <person name="Uchiyama I."/>
            <person name="Ito T."/>
            <person name="Fujiyama A."/>
            <person name="Inagaki F."/>
            <person name="Takami H."/>
        </authorList>
    </citation>
    <scope>NUCLEOTIDE SEQUENCE</scope>
    <source>
        <strain evidence="2">Expedition CK06-06</strain>
    </source>
</reference>
<dbReference type="InterPro" id="IPR056798">
    <property type="entry name" value="ADH_Fe_C"/>
</dbReference>
<sequence>DATCALNGMTNYGRKSGDWGVHAIGHQLSLLYDMPHGASLSIAYPAWLRLHKNRIPDRILQLGKAIFNTNSVEKTIEQLIRFFVSVKSPVHLTDIGIENSKKAEIIELMNKNKITGLNHNLSKEDHASLVNYMM</sequence>
<dbReference type="PANTHER" id="PTHR43633:SF1">
    <property type="entry name" value="ALCOHOL DEHYDROGENASE YQHD"/>
    <property type="match status" value="1"/>
</dbReference>
<dbReference type="GO" id="GO:1990002">
    <property type="term" value="F:methylglyoxal reductase (NADPH) (acetol producing) activity"/>
    <property type="evidence" value="ECO:0007669"/>
    <property type="project" value="TreeGrafter"/>
</dbReference>
<dbReference type="GO" id="GO:0008106">
    <property type="term" value="F:alcohol dehydrogenase (NADP+) activity"/>
    <property type="evidence" value="ECO:0007669"/>
    <property type="project" value="TreeGrafter"/>
</dbReference>
<dbReference type="InterPro" id="IPR044731">
    <property type="entry name" value="BDH-like"/>
</dbReference>
<dbReference type="SUPFAM" id="SSF56796">
    <property type="entry name" value="Dehydroquinate synthase-like"/>
    <property type="match status" value="1"/>
</dbReference>
<organism evidence="2">
    <name type="scientific">marine sediment metagenome</name>
    <dbReference type="NCBI Taxonomy" id="412755"/>
    <lineage>
        <taxon>unclassified sequences</taxon>
        <taxon>metagenomes</taxon>
        <taxon>ecological metagenomes</taxon>
    </lineage>
</organism>
<comment type="caution">
    <text evidence="2">The sequence shown here is derived from an EMBL/GenBank/DDBJ whole genome shotgun (WGS) entry which is preliminary data.</text>
</comment>
<feature type="domain" description="Fe-containing alcohol dehydrogenase-like C-terminal" evidence="1">
    <location>
        <begin position="16"/>
        <end position="124"/>
    </location>
</feature>
<dbReference type="GO" id="GO:0005829">
    <property type="term" value="C:cytosol"/>
    <property type="evidence" value="ECO:0007669"/>
    <property type="project" value="TreeGrafter"/>
</dbReference>
<protein>
    <recommendedName>
        <fullName evidence="1">Fe-containing alcohol dehydrogenase-like C-terminal domain-containing protein</fullName>
    </recommendedName>
</protein>
<gene>
    <name evidence="2" type="ORF">S03H2_31660</name>
</gene>
<dbReference type="GO" id="GO:1990362">
    <property type="term" value="F:butanol dehydrogenase (NAD+) activity"/>
    <property type="evidence" value="ECO:0007669"/>
    <property type="project" value="InterPro"/>
</dbReference>
<evidence type="ECO:0000313" key="2">
    <source>
        <dbReference type="EMBL" id="GAH50038.1"/>
    </source>
</evidence>
<feature type="non-terminal residue" evidence="2">
    <location>
        <position position="1"/>
    </location>
</feature>
<evidence type="ECO:0000259" key="1">
    <source>
        <dbReference type="Pfam" id="PF25137"/>
    </source>
</evidence>